<evidence type="ECO:0000256" key="4">
    <source>
        <dbReference type="ARBA" id="ARBA00022771"/>
    </source>
</evidence>
<feature type="binding site" evidence="9">
    <location>
        <position position="205"/>
    </location>
    <ligand>
        <name>Zn(2+)</name>
        <dbReference type="ChEBI" id="CHEBI:29105"/>
        <label>1</label>
    </ligand>
</feature>
<comment type="domain">
    <text evidence="11">The PHD-type zinc finger mediates the binding to H3K4me3.</text>
</comment>
<dbReference type="InterPro" id="IPR019786">
    <property type="entry name" value="Zinc_finger_PHD-type_CS"/>
</dbReference>
<dbReference type="PROSITE" id="PS50016">
    <property type="entry name" value="ZF_PHD_2"/>
    <property type="match status" value="1"/>
</dbReference>
<feature type="binding site" evidence="9">
    <location>
        <position position="224"/>
    </location>
    <ligand>
        <name>Zn(2+)</name>
        <dbReference type="ChEBI" id="CHEBI:29105"/>
        <label>2</label>
    </ligand>
</feature>
<dbReference type="InterPro" id="IPR024610">
    <property type="entry name" value="ING_N_histone-binding"/>
</dbReference>
<dbReference type="FunFam" id="3.30.40.10:FF:000016">
    <property type="entry name" value="Inhibitor of growth protein"/>
    <property type="match status" value="1"/>
</dbReference>
<gene>
    <name evidence="14" type="ORF">BCV72DRAFT_30148</name>
</gene>
<dbReference type="VEuPathDB" id="FungiDB:BCV72DRAFT_30148"/>
<name>A0A1X0RDW4_RHIZD</name>
<feature type="region of interest" description="Disordered" evidence="12">
    <location>
        <begin position="132"/>
        <end position="161"/>
    </location>
</feature>
<feature type="binding site" evidence="9">
    <location>
        <position position="208"/>
    </location>
    <ligand>
        <name>Zn(2+)</name>
        <dbReference type="ChEBI" id="CHEBI:29105"/>
        <label>1</label>
    </ligand>
</feature>
<accession>A0A1X0RDW4</accession>
<evidence type="ECO:0000256" key="9">
    <source>
        <dbReference type="PIRSR" id="PIRSR628651-51"/>
    </source>
</evidence>
<dbReference type="AlphaFoldDB" id="A0A1X0RDW4"/>
<feature type="binding site" evidence="9">
    <location>
        <position position="194"/>
    </location>
    <ligand>
        <name>Zn(2+)</name>
        <dbReference type="ChEBI" id="CHEBI:29105"/>
        <label>2</label>
    </ligand>
</feature>
<keyword evidence="6 11" id="KW-0156">Chromatin regulator</keyword>
<comment type="function">
    <text evidence="11">Component of an histone acetyltransferase complex.</text>
</comment>
<feature type="site" description="Histone H3K4me3 binding" evidence="8">
    <location>
        <position position="180"/>
    </location>
</feature>
<comment type="similarity">
    <text evidence="2 11">Belongs to the ING family.</text>
</comment>
<dbReference type="GO" id="GO:0006355">
    <property type="term" value="P:regulation of DNA-templated transcription"/>
    <property type="evidence" value="ECO:0007669"/>
    <property type="project" value="TreeGrafter"/>
</dbReference>
<keyword evidence="4 10" id="KW-0863">Zinc-finger</keyword>
<feature type="site" description="Histone H3K4me3 binding" evidence="8">
    <location>
        <position position="203"/>
    </location>
</feature>
<keyword evidence="7 11" id="KW-0539">Nucleus</keyword>
<sequence>MTKTTKEPPLTAAFLGEYSDTVEDLPLELRRNYTLIRQLDDNAEELMCQVEKETMLITASGKDLSPKERKKKLEHISNLLKEVINKGEEKYALAKSTYDSVDRHCTKLDNDLERIEAEQQLLEPTHRMYEHAQYESIKPSQGESRRGRKKKTSEEGYSSDDLQKEISFSNMPIDPNEPRYCYCQRVSFGEMVACDNPGCEIEWFHYECVGLDSRPKGAWFCKHCAVKHNATNKKKQKH</sequence>
<dbReference type="SMART" id="SM01408">
    <property type="entry name" value="ING"/>
    <property type="match status" value="1"/>
</dbReference>
<evidence type="ECO:0000256" key="12">
    <source>
        <dbReference type="SAM" id="MobiDB-lite"/>
    </source>
</evidence>
<dbReference type="OrthoDB" id="5411773at2759"/>
<dbReference type="Gene3D" id="3.30.40.10">
    <property type="entry name" value="Zinc/RING finger domain, C3HC4 (zinc finger)"/>
    <property type="match status" value="1"/>
</dbReference>
<dbReference type="PANTHER" id="PTHR10333">
    <property type="entry name" value="INHIBITOR OF GROWTH PROTEIN"/>
    <property type="match status" value="1"/>
</dbReference>
<evidence type="ECO:0000313" key="14">
    <source>
        <dbReference type="EMBL" id="ORE10220.1"/>
    </source>
</evidence>
<feature type="site" description="Histone H3K4me3 binding" evidence="8">
    <location>
        <position position="195"/>
    </location>
</feature>
<evidence type="ECO:0000256" key="3">
    <source>
        <dbReference type="ARBA" id="ARBA00022723"/>
    </source>
</evidence>
<dbReference type="InterPro" id="IPR011011">
    <property type="entry name" value="Znf_FYVE_PHD"/>
</dbReference>
<dbReference type="GO" id="GO:0006325">
    <property type="term" value="P:chromatin organization"/>
    <property type="evidence" value="ECO:0007669"/>
    <property type="project" value="UniProtKB-KW"/>
</dbReference>
<keyword evidence="3 9" id="KW-0479">Metal-binding</keyword>
<dbReference type="Proteomes" id="UP000242414">
    <property type="component" value="Unassembled WGS sequence"/>
</dbReference>
<feature type="binding site" evidence="9">
    <location>
        <position position="181"/>
    </location>
    <ligand>
        <name>Zn(2+)</name>
        <dbReference type="ChEBI" id="CHEBI:29105"/>
        <label>1</label>
    </ligand>
</feature>
<evidence type="ECO:0000256" key="8">
    <source>
        <dbReference type="PIRSR" id="PIRSR628651-50"/>
    </source>
</evidence>
<dbReference type="CDD" id="cd15587">
    <property type="entry name" value="PHD_Yng1p_like"/>
    <property type="match status" value="1"/>
</dbReference>
<dbReference type="EMBL" id="KV921867">
    <property type="protein sequence ID" value="ORE10220.1"/>
    <property type="molecule type" value="Genomic_DNA"/>
</dbReference>
<evidence type="ECO:0000256" key="11">
    <source>
        <dbReference type="RuleBase" id="RU361213"/>
    </source>
</evidence>
<dbReference type="CDD" id="cd16859">
    <property type="entry name" value="ING_ING4_5"/>
    <property type="match status" value="1"/>
</dbReference>
<keyword evidence="5 9" id="KW-0862">Zinc</keyword>
<comment type="subunit">
    <text evidence="11">Component of an histone acetyltransferase complex. Interacts with H3K4me3 and to a lesser extent with H3K4me2.</text>
</comment>
<evidence type="ECO:0000256" key="7">
    <source>
        <dbReference type="ARBA" id="ARBA00023242"/>
    </source>
</evidence>
<dbReference type="Gene3D" id="6.10.140.1740">
    <property type="match status" value="1"/>
</dbReference>
<dbReference type="GO" id="GO:0005634">
    <property type="term" value="C:nucleus"/>
    <property type="evidence" value="ECO:0007669"/>
    <property type="project" value="UniProtKB-SubCell"/>
</dbReference>
<feature type="binding site" evidence="9">
    <location>
        <position position="199"/>
    </location>
    <ligand>
        <name>Zn(2+)</name>
        <dbReference type="ChEBI" id="CHEBI:29105"/>
        <label>2</label>
    </ligand>
</feature>
<dbReference type="InterPro" id="IPR001965">
    <property type="entry name" value="Znf_PHD"/>
</dbReference>
<evidence type="ECO:0000256" key="1">
    <source>
        <dbReference type="ARBA" id="ARBA00004123"/>
    </source>
</evidence>
<dbReference type="Pfam" id="PF12998">
    <property type="entry name" value="ING"/>
    <property type="match status" value="1"/>
</dbReference>
<feature type="domain" description="PHD-type" evidence="13">
    <location>
        <begin position="178"/>
        <end position="227"/>
    </location>
</feature>
<evidence type="ECO:0000256" key="2">
    <source>
        <dbReference type="ARBA" id="ARBA00010210"/>
    </source>
</evidence>
<feature type="site" description="Histone H3K4me3 binding" evidence="8">
    <location>
        <position position="191"/>
    </location>
</feature>
<reference evidence="14" key="1">
    <citation type="journal article" date="2016" name="Proc. Natl. Acad. Sci. U.S.A.">
        <title>Lipid metabolic changes in an early divergent fungus govern the establishment of a mutualistic symbiosis with endobacteria.</title>
        <authorList>
            <person name="Lastovetsky O.A."/>
            <person name="Gaspar M.L."/>
            <person name="Mondo S.J."/>
            <person name="LaButti K.M."/>
            <person name="Sandor L."/>
            <person name="Grigoriev I.V."/>
            <person name="Henry S.A."/>
            <person name="Pawlowska T.E."/>
        </authorList>
    </citation>
    <scope>NUCLEOTIDE SEQUENCE [LARGE SCALE GENOMIC DNA]</scope>
    <source>
        <strain evidence="14">ATCC 52814</strain>
    </source>
</reference>
<evidence type="ECO:0000256" key="10">
    <source>
        <dbReference type="PROSITE-ProRule" id="PRU00146"/>
    </source>
</evidence>
<evidence type="ECO:0000259" key="13">
    <source>
        <dbReference type="PROSITE" id="PS50016"/>
    </source>
</evidence>
<feature type="binding site" evidence="9">
    <location>
        <position position="221"/>
    </location>
    <ligand>
        <name>Zn(2+)</name>
        <dbReference type="ChEBI" id="CHEBI:29105"/>
        <label>2</label>
    </ligand>
</feature>
<dbReference type="SUPFAM" id="SSF57903">
    <property type="entry name" value="FYVE/PHD zinc finger"/>
    <property type="match status" value="1"/>
</dbReference>
<dbReference type="InterPro" id="IPR028651">
    <property type="entry name" value="ING_fam"/>
</dbReference>
<evidence type="ECO:0000256" key="6">
    <source>
        <dbReference type="ARBA" id="ARBA00022853"/>
    </source>
</evidence>
<evidence type="ECO:0000256" key="5">
    <source>
        <dbReference type="ARBA" id="ARBA00022833"/>
    </source>
</evidence>
<dbReference type="InterPro" id="IPR019787">
    <property type="entry name" value="Znf_PHD-finger"/>
</dbReference>
<feature type="binding site" evidence="9">
    <location>
        <position position="183"/>
    </location>
    <ligand>
        <name>Zn(2+)</name>
        <dbReference type="ChEBI" id="CHEBI:29105"/>
        <label>1</label>
    </ligand>
</feature>
<proteinExistence type="inferred from homology"/>
<dbReference type="PROSITE" id="PS01359">
    <property type="entry name" value="ZF_PHD_1"/>
    <property type="match status" value="1"/>
</dbReference>
<dbReference type="InterPro" id="IPR013083">
    <property type="entry name" value="Znf_RING/FYVE/PHD"/>
</dbReference>
<protein>
    <recommendedName>
        <fullName evidence="11">Chromatin modification-related protein</fullName>
    </recommendedName>
</protein>
<organism evidence="14">
    <name type="scientific">Rhizopus microsporus var. microsporus</name>
    <dbReference type="NCBI Taxonomy" id="86635"/>
    <lineage>
        <taxon>Eukaryota</taxon>
        <taxon>Fungi</taxon>
        <taxon>Fungi incertae sedis</taxon>
        <taxon>Mucoromycota</taxon>
        <taxon>Mucoromycotina</taxon>
        <taxon>Mucoromycetes</taxon>
        <taxon>Mucorales</taxon>
        <taxon>Mucorineae</taxon>
        <taxon>Rhizopodaceae</taxon>
        <taxon>Rhizopus</taxon>
    </lineage>
</organism>
<comment type="subcellular location">
    <subcellularLocation>
        <location evidence="1 11">Nucleus</location>
    </subcellularLocation>
</comment>
<dbReference type="SMART" id="SM00249">
    <property type="entry name" value="PHD"/>
    <property type="match status" value="1"/>
</dbReference>
<dbReference type="GO" id="GO:0008270">
    <property type="term" value="F:zinc ion binding"/>
    <property type="evidence" value="ECO:0007669"/>
    <property type="project" value="UniProtKB-KW"/>
</dbReference>